<sequence length="139" mass="15223">MEGYVETGGCGCSFAFDGPAGPPRTGFSAEAVRGLGGRIAGELLLLTGGNLVKLEEPGSRTSLFIFPWAILDTDSVVAERAEPPLPQLERTCEESRSVDVLEEQQRDKSWGSQSWMDQQPVKGVLLKLQKLMVEWRCPQ</sequence>
<dbReference type="AlphaFoldDB" id="A0AAV7RTN3"/>
<dbReference type="EMBL" id="JANPWB010000009">
    <property type="protein sequence ID" value="KAJ1156134.1"/>
    <property type="molecule type" value="Genomic_DNA"/>
</dbReference>
<name>A0AAV7RTN3_PLEWA</name>
<accession>A0AAV7RTN3</accession>
<organism evidence="2 3">
    <name type="scientific">Pleurodeles waltl</name>
    <name type="common">Iberian ribbed newt</name>
    <dbReference type="NCBI Taxonomy" id="8319"/>
    <lineage>
        <taxon>Eukaryota</taxon>
        <taxon>Metazoa</taxon>
        <taxon>Chordata</taxon>
        <taxon>Craniata</taxon>
        <taxon>Vertebrata</taxon>
        <taxon>Euteleostomi</taxon>
        <taxon>Amphibia</taxon>
        <taxon>Batrachia</taxon>
        <taxon>Caudata</taxon>
        <taxon>Salamandroidea</taxon>
        <taxon>Salamandridae</taxon>
        <taxon>Pleurodelinae</taxon>
        <taxon>Pleurodeles</taxon>
    </lineage>
</organism>
<evidence type="ECO:0000256" key="1">
    <source>
        <dbReference type="SAM" id="MobiDB-lite"/>
    </source>
</evidence>
<evidence type="ECO:0000313" key="3">
    <source>
        <dbReference type="Proteomes" id="UP001066276"/>
    </source>
</evidence>
<keyword evidence="3" id="KW-1185">Reference proteome</keyword>
<comment type="caution">
    <text evidence="2">The sequence shown here is derived from an EMBL/GenBank/DDBJ whole genome shotgun (WGS) entry which is preliminary data.</text>
</comment>
<evidence type="ECO:0000313" key="2">
    <source>
        <dbReference type="EMBL" id="KAJ1156134.1"/>
    </source>
</evidence>
<proteinExistence type="predicted"/>
<dbReference type="Proteomes" id="UP001066276">
    <property type="component" value="Chromosome 5"/>
</dbReference>
<protein>
    <submittedName>
        <fullName evidence="2">Uncharacterized protein</fullName>
    </submittedName>
</protein>
<gene>
    <name evidence="2" type="ORF">NDU88_008858</name>
</gene>
<feature type="region of interest" description="Disordered" evidence="1">
    <location>
        <begin position="92"/>
        <end position="113"/>
    </location>
</feature>
<reference evidence="2" key="1">
    <citation type="journal article" date="2022" name="bioRxiv">
        <title>Sequencing and chromosome-scale assembly of the giantPleurodeles waltlgenome.</title>
        <authorList>
            <person name="Brown T."/>
            <person name="Elewa A."/>
            <person name="Iarovenko S."/>
            <person name="Subramanian E."/>
            <person name="Araus A.J."/>
            <person name="Petzold A."/>
            <person name="Susuki M."/>
            <person name="Suzuki K.-i.T."/>
            <person name="Hayashi T."/>
            <person name="Toyoda A."/>
            <person name="Oliveira C."/>
            <person name="Osipova E."/>
            <person name="Leigh N.D."/>
            <person name="Simon A."/>
            <person name="Yun M.H."/>
        </authorList>
    </citation>
    <scope>NUCLEOTIDE SEQUENCE</scope>
    <source>
        <strain evidence="2">20211129_DDA</strain>
        <tissue evidence="2">Liver</tissue>
    </source>
</reference>
<feature type="compositionally biased region" description="Basic and acidic residues" evidence="1">
    <location>
        <begin position="92"/>
        <end position="109"/>
    </location>
</feature>